<feature type="region of interest" description="Disordered" evidence="1">
    <location>
        <begin position="32"/>
        <end position="86"/>
    </location>
</feature>
<reference evidence="2 3" key="1">
    <citation type="submission" date="2021-03" db="EMBL/GenBank/DDBJ databases">
        <title>Whole genome shotgun sequence of Salinispora arenicola NBRC 105043.</title>
        <authorList>
            <person name="Komaki H."/>
            <person name="Tamura T."/>
        </authorList>
    </citation>
    <scope>NUCLEOTIDE SEQUENCE [LARGE SCALE GENOMIC DNA]</scope>
    <source>
        <strain evidence="2 3">NBRC 105043</strain>
    </source>
</reference>
<protein>
    <submittedName>
        <fullName evidence="2">Uncharacterized protein</fullName>
    </submittedName>
</protein>
<feature type="compositionally biased region" description="Basic and acidic residues" evidence="1">
    <location>
        <begin position="67"/>
        <end position="86"/>
    </location>
</feature>
<evidence type="ECO:0000313" key="2">
    <source>
        <dbReference type="EMBL" id="GIM86680.1"/>
    </source>
</evidence>
<evidence type="ECO:0000313" key="3">
    <source>
        <dbReference type="Proteomes" id="UP000677457"/>
    </source>
</evidence>
<accession>A0ABQ4JUP1</accession>
<gene>
    <name evidence="2" type="ORF">Sar04_34160</name>
</gene>
<name>A0ABQ4JUP1_SALAC</name>
<evidence type="ECO:0000256" key="1">
    <source>
        <dbReference type="SAM" id="MobiDB-lite"/>
    </source>
</evidence>
<sequence>MTAYLCHTGRNMQQKASFGHLIRRREANGAPAIATGMGVPDGGPHVEGSASAGPAASPGVRTGQYRYQDEYRDGLRGGDRDEQPGQ</sequence>
<comment type="caution">
    <text evidence="2">The sequence shown here is derived from an EMBL/GenBank/DDBJ whole genome shotgun (WGS) entry which is preliminary data.</text>
</comment>
<dbReference type="EMBL" id="BOQM01000027">
    <property type="protein sequence ID" value="GIM86680.1"/>
    <property type="molecule type" value="Genomic_DNA"/>
</dbReference>
<proteinExistence type="predicted"/>
<organism evidence="2 3">
    <name type="scientific">Salinispora arenicola</name>
    <dbReference type="NCBI Taxonomy" id="168697"/>
    <lineage>
        <taxon>Bacteria</taxon>
        <taxon>Bacillati</taxon>
        <taxon>Actinomycetota</taxon>
        <taxon>Actinomycetes</taxon>
        <taxon>Micromonosporales</taxon>
        <taxon>Micromonosporaceae</taxon>
        <taxon>Salinispora</taxon>
    </lineage>
</organism>
<keyword evidence="3" id="KW-1185">Reference proteome</keyword>
<dbReference type="Proteomes" id="UP000677457">
    <property type="component" value="Unassembled WGS sequence"/>
</dbReference>
<feature type="compositionally biased region" description="Low complexity" evidence="1">
    <location>
        <begin position="48"/>
        <end position="59"/>
    </location>
</feature>